<dbReference type="EMBL" id="KZ613783">
    <property type="protein sequence ID" value="PMD62324.1"/>
    <property type="molecule type" value="Genomic_DNA"/>
</dbReference>
<evidence type="ECO:0000313" key="2">
    <source>
        <dbReference type="Proteomes" id="UP000235371"/>
    </source>
</evidence>
<dbReference type="InParanoid" id="A0A2J6TH56"/>
<gene>
    <name evidence="1" type="ORF">K444DRAFT_339502</name>
</gene>
<name>A0A2J6TH56_9HELO</name>
<dbReference type="AlphaFoldDB" id="A0A2J6TH56"/>
<dbReference type="GeneID" id="36580095"/>
<evidence type="ECO:0000313" key="1">
    <source>
        <dbReference type="EMBL" id="PMD62324.1"/>
    </source>
</evidence>
<sequence length="111" mass="11814">MAYWSSLSLQVVCRLYLGSTPSTAAVALWPLLLHADAPPTSPPLASVAEIRPPTRRPQALGELACQPRSALQSLAWKAFAKRASLAVLQPVDNPGCDANLDIISQPRARGS</sequence>
<keyword evidence="2" id="KW-1185">Reference proteome</keyword>
<proteinExistence type="predicted"/>
<reference evidence="1 2" key="1">
    <citation type="submission" date="2016-04" db="EMBL/GenBank/DDBJ databases">
        <title>A degradative enzymes factory behind the ericoid mycorrhizal symbiosis.</title>
        <authorList>
            <consortium name="DOE Joint Genome Institute"/>
            <person name="Martino E."/>
            <person name="Morin E."/>
            <person name="Grelet G."/>
            <person name="Kuo A."/>
            <person name="Kohler A."/>
            <person name="Daghino S."/>
            <person name="Barry K."/>
            <person name="Choi C."/>
            <person name="Cichocki N."/>
            <person name="Clum A."/>
            <person name="Copeland A."/>
            <person name="Hainaut M."/>
            <person name="Haridas S."/>
            <person name="Labutti K."/>
            <person name="Lindquist E."/>
            <person name="Lipzen A."/>
            <person name="Khouja H.-R."/>
            <person name="Murat C."/>
            <person name="Ohm R."/>
            <person name="Olson A."/>
            <person name="Spatafora J."/>
            <person name="Veneault-Fourrey C."/>
            <person name="Henrissat B."/>
            <person name="Grigoriev I."/>
            <person name="Martin F."/>
            <person name="Perotto S."/>
        </authorList>
    </citation>
    <scope>NUCLEOTIDE SEQUENCE [LARGE SCALE GENOMIC DNA]</scope>
    <source>
        <strain evidence="1 2">E</strain>
    </source>
</reference>
<accession>A0A2J6TH56</accession>
<organism evidence="1 2">
    <name type="scientific">Hyaloscypha bicolor E</name>
    <dbReference type="NCBI Taxonomy" id="1095630"/>
    <lineage>
        <taxon>Eukaryota</taxon>
        <taxon>Fungi</taxon>
        <taxon>Dikarya</taxon>
        <taxon>Ascomycota</taxon>
        <taxon>Pezizomycotina</taxon>
        <taxon>Leotiomycetes</taxon>
        <taxon>Helotiales</taxon>
        <taxon>Hyaloscyphaceae</taxon>
        <taxon>Hyaloscypha</taxon>
        <taxon>Hyaloscypha bicolor</taxon>
    </lineage>
</organism>
<dbReference type="RefSeq" id="XP_024739228.1">
    <property type="nucleotide sequence ID" value="XM_024872013.1"/>
</dbReference>
<protein>
    <submittedName>
        <fullName evidence="1">Uncharacterized protein</fullName>
    </submittedName>
</protein>
<dbReference type="Proteomes" id="UP000235371">
    <property type="component" value="Unassembled WGS sequence"/>
</dbReference>